<dbReference type="SUPFAM" id="SSF75005">
    <property type="entry name" value="Arabinanase/levansucrase/invertase"/>
    <property type="match status" value="1"/>
</dbReference>
<evidence type="ECO:0000256" key="1">
    <source>
        <dbReference type="ARBA" id="ARBA00022676"/>
    </source>
</evidence>
<dbReference type="Proteomes" id="UP000230729">
    <property type="component" value="Unassembled WGS sequence"/>
</dbReference>
<accession>A0A2G9ZLG6</accession>
<organism evidence="4 5">
    <name type="scientific">Candidatus Falkowbacteria bacterium CG23_combo_of_CG06-09_8_20_14_all_49_15</name>
    <dbReference type="NCBI Taxonomy" id="1974572"/>
    <lineage>
        <taxon>Bacteria</taxon>
        <taxon>Candidatus Falkowiibacteriota</taxon>
    </lineage>
</organism>
<comment type="similarity">
    <text evidence="3">Belongs to the glycosyl hydrolase 130 family.</text>
</comment>
<protein>
    <submittedName>
        <fullName evidence="4">Pesticidal protein Cry7Aa</fullName>
    </submittedName>
</protein>
<dbReference type="CDD" id="cd18614">
    <property type="entry name" value="GH130"/>
    <property type="match status" value="1"/>
</dbReference>
<dbReference type="GO" id="GO:0016757">
    <property type="term" value="F:glycosyltransferase activity"/>
    <property type="evidence" value="ECO:0007669"/>
    <property type="project" value="UniProtKB-KW"/>
</dbReference>
<dbReference type="InterPro" id="IPR023296">
    <property type="entry name" value="Glyco_hydro_beta-prop_sf"/>
</dbReference>
<gene>
    <name evidence="4" type="ORF">COX22_01125</name>
</gene>
<evidence type="ECO:0000256" key="2">
    <source>
        <dbReference type="ARBA" id="ARBA00022679"/>
    </source>
</evidence>
<keyword evidence="1" id="KW-0328">Glycosyltransferase</keyword>
<dbReference type="PANTHER" id="PTHR34106">
    <property type="entry name" value="GLYCOSIDASE"/>
    <property type="match status" value="1"/>
</dbReference>
<proteinExistence type="inferred from homology"/>
<evidence type="ECO:0000256" key="3">
    <source>
        <dbReference type="ARBA" id="ARBA00024356"/>
    </source>
</evidence>
<dbReference type="AlphaFoldDB" id="A0A2G9ZLG6"/>
<dbReference type="Gene3D" id="2.115.10.20">
    <property type="entry name" value="Glycosyl hydrolase domain, family 43"/>
    <property type="match status" value="1"/>
</dbReference>
<dbReference type="InterPro" id="IPR007184">
    <property type="entry name" value="Mannoside_phosphorylase"/>
</dbReference>
<reference evidence="4 5" key="1">
    <citation type="submission" date="2017-09" db="EMBL/GenBank/DDBJ databases">
        <title>Depth-based differentiation of microbial function through sediment-hosted aquifers and enrichment of novel symbionts in the deep terrestrial subsurface.</title>
        <authorList>
            <person name="Probst A.J."/>
            <person name="Ladd B."/>
            <person name="Jarett J.K."/>
            <person name="Geller-Mcgrath D.E."/>
            <person name="Sieber C.M."/>
            <person name="Emerson J.B."/>
            <person name="Anantharaman K."/>
            <person name="Thomas B.C."/>
            <person name="Malmstrom R."/>
            <person name="Stieglmeier M."/>
            <person name="Klingl A."/>
            <person name="Woyke T."/>
            <person name="Ryan C.M."/>
            <person name="Banfield J.F."/>
        </authorList>
    </citation>
    <scope>NUCLEOTIDE SEQUENCE [LARGE SCALE GENOMIC DNA]</scope>
    <source>
        <strain evidence="4">CG23_combo_of_CG06-09_8_20_14_all_49_15</strain>
    </source>
</reference>
<dbReference type="EMBL" id="PCSD01000025">
    <property type="protein sequence ID" value="PIP34016.1"/>
    <property type="molecule type" value="Genomic_DNA"/>
</dbReference>
<evidence type="ECO:0000313" key="4">
    <source>
        <dbReference type="EMBL" id="PIP34016.1"/>
    </source>
</evidence>
<comment type="caution">
    <text evidence="4">The sequence shown here is derived from an EMBL/GenBank/DDBJ whole genome shotgun (WGS) entry which is preliminary data.</text>
</comment>
<keyword evidence="2" id="KW-0808">Transferase</keyword>
<dbReference type="PANTHER" id="PTHR34106:SF5">
    <property type="entry name" value="GLYCOSIDASE"/>
    <property type="match status" value="1"/>
</dbReference>
<name>A0A2G9ZLG6_9BACT</name>
<sequence length="341" mass="39017">MIKMKREGVILRPTNLDFENLSVFNPGIYQEGGKVHVLYRALNDKFISCLGYARLDGPLKVAERWDKPLLAPRYPYEKKGVEDPRISKVGKNFYVVYVAHDGLNAVLAYAFGPDLFRLKRGGIISPRLSYKSASRLFLSSHLKDSYLSFASFYEKYAGEKVLVWEKDGVLFPSKIKRKFALLHRILPDIQIASFSRFSELQSGKYWREYIKNLSRHVVMEGEHGFENRHIGAGAPPIKTRKGWLIIYHAVQPYNRGRIYTAGAALLDLKNPERLLARLPYPLLEPEMQSERAGHVHNVVFPTGTSIFKGRLYIYYGMADHFIGAASCPLASLLKELDKYRK</sequence>
<dbReference type="Pfam" id="PF04041">
    <property type="entry name" value="Glyco_hydro_130"/>
    <property type="match status" value="1"/>
</dbReference>
<evidence type="ECO:0000313" key="5">
    <source>
        <dbReference type="Proteomes" id="UP000230729"/>
    </source>
</evidence>